<dbReference type="PANTHER" id="PTHR45988:SF92">
    <property type="entry name" value="C2H2 TYPE ZINC FINGER TRANSCRIPTION FACTOR FAMILY-RELATED"/>
    <property type="match status" value="1"/>
</dbReference>
<keyword evidence="4" id="KW-0862">Zinc</keyword>
<feature type="domain" description="C2H2-type" evidence="9">
    <location>
        <begin position="140"/>
        <end position="167"/>
    </location>
</feature>
<comment type="caution">
    <text evidence="10">The sequence shown here is derived from an EMBL/GenBank/DDBJ whole genome shotgun (WGS) entry which is preliminary data.</text>
</comment>
<dbReference type="GO" id="GO:0000976">
    <property type="term" value="F:transcription cis-regulatory region binding"/>
    <property type="evidence" value="ECO:0007669"/>
    <property type="project" value="TreeGrafter"/>
</dbReference>
<dbReference type="Pfam" id="PF13912">
    <property type="entry name" value="zf-C2H2_6"/>
    <property type="match status" value="3"/>
</dbReference>
<evidence type="ECO:0000256" key="6">
    <source>
        <dbReference type="ARBA" id="ARBA00023163"/>
    </source>
</evidence>
<feature type="region of interest" description="Disordered" evidence="8">
    <location>
        <begin position="163"/>
        <end position="196"/>
    </location>
</feature>
<evidence type="ECO:0000256" key="5">
    <source>
        <dbReference type="ARBA" id="ARBA00023015"/>
    </source>
</evidence>
<dbReference type="EMBL" id="JARAOO010000008">
    <property type="protein sequence ID" value="KAJ7960466.1"/>
    <property type="molecule type" value="Genomic_DNA"/>
</dbReference>
<sequence length="559" mass="61688">MNEEDKIKGLDPVPEDGQAEKESELIGSKTVPFDDDGKLNEAELARAQAQGLRVCDFCGKIFTNGKALGGHRRYHLQALKNQVKNKTQLVSSKIKSNYNHNLKFKIASTSNKKSCSDDDDHHHVDDHVRSMHALMTSGKPTCRVCKKTFPTMKSLYGHMRSHPEREWRGMHQPSPSQSTYSSSSISDSIDQQNVDEDDLDMVDSGIISRGTAIDLLESLSNWQKTDKRGRKCIGDAEGAENLILLSRGDYLSLKLPPQDDGDAIEANNDSELSFPYKKRKFDCSPTGKQKVKKIKVYSSLKLGNKVDEAGAGANDGLVEGKALLGSGFDKVVANMDDIDDDVKEDEISWAKEEMEKKIDHTHEHSKRNILKIKKNKNKILKTKSQDAESEDPSLLIKTLKSPPGAYKCRICSKSFTTFQALGGHRSSHNKEKRMSQDAKVVEEKGCANSPGLQIDDESKENEISESMILEETKHECKICNVRSFATAQALVDHYITHCSRGGGASMSEVTSAGEASQSGPKQGLSGEASQQSGPKVFDIDLNEPFVMEDGGVDSAFYQP</sequence>
<dbReference type="AlphaFoldDB" id="A0AAD7LNB4"/>
<keyword evidence="3 7" id="KW-0863">Zinc-finger</keyword>
<protein>
    <submittedName>
        <fullName evidence="10">Zinc finger protein</fullName>
    </submittedName>
</protein>
<gene>
    <name evidence="10" type="ORF">O6P43_020903</name>
</gene>
<feature type="domain" description="C2H2-type" evidence="9">
    <location>
        <begin position="406"/>
        <end position="433"/>
    </location>
</feature>
<organism evidence="10 11">
    <name type="scientific">Quillaja saponaria</name>
    <name type="common">Soap bark tree</name>
    <dbReference type="NCBI Taxonomy" id="32244"/>
    <lineage>
        <taxon>Eukaryota</taxon>
        <taxon>Viridiplantae</taxon>
        <taxon>Streptophyta</taxon>
        <taxon>Embryophyta</taxon>
        <taxon>Tracheophyta</taxon>
        <taxon>Spermatophyta</taxon>
        <taxon>Magnoliopsida</taxon>
        <taxon>eudicotyledons</taxon>
        <taxon>Gunneridae</taxon>
        <taxon>Pentapetalae</taxon>
        <taxon>rosids</taxon>
        <taxon>fabids</taxon>
        <taxon>Fabales</taxon>
        <taxon>Quillajaceae</taxon>
        <taxon>Quillaja</taxon>
    </lineage>
</organism>
<keyword evidence="2" id="KW-0677">Repeat</keyword>
<dbReference type="InterPro" id="IPR036236">
    <property type="entry name" value="Znf_C2H2_sf"/>
</dbReference>
<evidence type="ECO:0000256" key="1">
    <source>
        <dbReference type="ARBA" id="ARBA00022723"/>
    </source>
</evidence>
<dbReference type="Gene3D" id="3.30.160.60">
    <property type="entry name" value="Classic Zinc Finger"/>
    <property type="match status" value="1"/>
</dbReference>
<accession>A0AAD7LNB4</accession>
<dbReference type="Proteomes" id="UP001163823">
    <property type="component" value="Chromosome 8"/>
</dbReference>
<evidence type="ECO:0000313" key="11">
    <source>
        <dbReference type="Proteomes" id="UP001163823"/>
    </source>
</evidence>
<dbReference type="PROSITE" id="PS00028">
    <property type="entry name" value="ZINC_FINGER_C2H2_1"/>
    <property type="match status" value="3"/>
</dbReference>
<dbReference type="InterPro" id="IPR013087">
    <property type="entry name" value="Znf_C2H2_type"/>
</dbReference>
<dbReference type="PANTHER" id="PTHR45988">
    <property type="entry name" value="C2H2 TYPE ZINC FINGER TRANSCRIPTION FACTOR FAMILY-RELATED"/>
    <property type="match status" value="1"/>
</dbReference>
<keyword evidence="6" id="KW-0804">Transcription</keyword>
<keyword evidence="5" id="KW-0805">Transcription regulation</keyword>
<feature type="compositionally biased region" description="Polar residues" evidence="8">
    <location>
        <begin position="507"/>
        <end position="520"/>
    </location>
</feature>
<feature type="region of interest" description="Disordered" evidence="8">
    <location>
        <begin position="1"/>
        <end position="32"/>
    </location>
</feature>
<evidence type="ECO:0000256" key="4">
    <source>
        <dbReference type="ARBA" id="ARBA00022833"/>
    </source>
</evidence>
<dbReference type="KEGG" id="qsa:O6P43_020903"/>
<proteinExistence type="predicted"/>
<evidence type="ECO:0000256" key="2">
    <source>
        <dbReference type="ARBA" id="ARBA00022737"/>
    </source>
</evidence>
<dbReference type="GO" id="GO:0005634">
    <property type="term" value="C:nucleus"/>
    <property type="evidence" value="ECO:0007669"/>
    <property type="project" value="TreeGrafter"/>
</dbReference>
<keyword evidence="11" id="KW-1185">Reference proteome</keyword>
<name>A0AAD7LNB4_QUISA</name>
<evidence type="ECO:0000259" key="9">
    <source>
        <dbReference type="PROSITE" id="PS50157"/>
    </source>
</evidence>
<dbReference type="InterPro" id="IPR044653">
    <property type="entry name" value="AZF1/2/3-like"/>
</dbReference>
<keyword evidence="1" id="KW-0479">Metal-binding</keyword>
<evidence type="ECO:0000256" key="8">
    <source>
        <dbReference type="SAM" id="MobiDB-lite"/>
    </source>
</evidence>
<feature type="domain" description="C2H2-type" evidence="9">
    <location>
        <begin position="53"/>
        <end position="75"/>
    </location>
</feature>
<dbReference type="GO" id="GO:0003700">
    <property type="term" value="F:DNA-binding transcription factor activity"/>
    <property type="evidence" value="ECO:0007669"/>
    <property type="project" value="InterPro"/>
</dbReference>
<evidence type="ECO:0000256" key="3">
    <source>
        <dbReference type="ARBA" id="ARBA00022771"/>
    </source>
</evidence>
<dbReference type="PROSITE" id="PS50157">
    <property type="entry name" value="ZINC_FINGER_C2H2_2"/>
    <property type="match status" value="3"/>
</dbReference>
<evidence type="ECO:0000256" key="7">
    <source>
        <dbReference type="PROSITE-ProRule" id="PRU00042"/>
    </source>
</evidence>
<dbReference type="SMART" id="SM00355">
    <property type="entry name" value="ZnF_C2H2"/>
    <property type="match status" value="4"/>
</dbReference>
<feature type="region of interest" description="Disordered" evidence="8">
    <location>
        <begin position="505"/>
        <end position="542"/>
    </location>
</feature>
<dbReference type="SUPFAM" id="SSF57667">
    <property type="entry name" value="beta-beta-alpha zinc fingers"/>
    <property type="match status" value="2"/>
</dbReference>
<dbReference type="GO" id="GO:0008270">
    <property type="term" value="F:zinc ion binding"/>
    <property type="evidence" value="ECO:0007669"/>
    <property type="project" value="UniProtKB-KW"/>
</dbReference>
<evidence type="ECO:0000313" key="10">
    <source>
        <dbReference type="EMBL" id="KAJ7960466.1"/>
    </source>
</evidence>
<reference evidence="10" key="1">
    <citation type="journal article" date="2023" name="Science">
        <title>Elucidation of the pathway for biosynthesis of saponin adjuvants from the soapbark tree.</title>
        <authorList>
            <person name="Reed J."/>
            <person name="Orme A."/>
            <person name="El-Demerdash A."/>
            <person name="Owen C."/>
            <person name="Martin L.B.B."/>
            <person name="Misra R.C."/>
            <person name="Kikuchi S."/>
            <person name="Rejzek M."/>
            <person name="Martin A.C."/>
            <person name="Harkess A."/>
            <person name="Leebens-Mack J."/>
            <person name="Louveau T."/>
            <person name="Stephenson M.J."/>
            <person name="Osbourn A."/>
        </authorList>
    </citation>
    <scope>NUCLEOTIDE SEQUENCE</scope>
    <source>
        <strain evidence="10">S10</strain>
    </source>
</reference>
<feature type="compositionally biased region" description="Low complexity" evidence="8">
    <location>
        <begin position="172"/>
        <end position="192"/>
    </location>
</feature>